<dbReference type="RefSeq" id="WP_162817965.1">
    <property type="nucleotide sequence ID" value="NZ_CP139960.1"/>
</dbReference>
<dbReference type="Proteomes" id="UP001325680">
    <property type="component" value="Chromosome"/>
</dbReference>
<evidence type="ECO:0000313" key="2">
    <source>
        <dbReference type="Proteomes" id="UP001325680"/>
    </source>
</evidence>
<organism evidence="1 2">
    <name type="scientific">Niabella yanshanensis</name>
    <dbReference type="NCBI Taxonomy" id="577386"/>
    <lineage>
        <taxon>Bacteria</taxon>
        <taxon>Pseudomonadati</taxon>
        <taxon>Bacteroidota</taxon>
        <taxon>Chitinophagia</taxon>
        <taxon>Chitinophagales</taxon>
        <taxon>Chitinophagaceae</taxon>
        <taxon>Niabella</taxon>
    </lineage>
</organism>
<keyword evidence="2" id="KW-1185">Reference proteome</keyword>
<name>A0ABZ0W3U9_9BACT</name>
<gene>
    <name evidence="1" type="ORF">U0035_16670</name>
</gene>
<accession>A0ABZ0W3U9</accession>
<dbReference type="EMBL" id="CP139960">
    <property type="protein sequence ID" value="WQD37303.1"/>
    <property type="molecule type" value="Genomic_DNA"/>
</dbReference>
<reference evidence="1 2" key="1">
    <citation type="submission" date="2023-12" db="EMBL/GenBank/DDBJ databases">
        <title>Genome sequencing and assembly of bacterial species from a model synthetic community.</title>
        <authorList>
            <person name="Hogle S.L."/>
        </authorList>
    </citation>
    <scope>NUCLEOTIDE SEQUENCE [LARGE SCALE GENOMIC DNA]</scope>
    <source>
        <strain evidence="1 2">HAMBI_3031</strain>
    </source>
</reference>
<evidence type="ECO:0000313" key="1">
    <source>
        <dbReference type="EMBL" id="WQD37303.1"/>
    </source>
</evidence>
<protein>
    <submittedName>
        <fullName evidence="1">Uncharacterized protein</fullName>
    </submittedName>
</protein>
<proteinExistence type="predicted"/>
<sequence>MAAKFYGARFLPVFAPSEDGRTTVLKVQKLNHHEKLEEAHVAAIFEKIKLDQGKNEEAVREHSYRNFLNKKPPLQ</sequence>